<dbReference type="InterPro" id="IPR002934">
    <property type="entry name" value="Polymerase_NTP_transf_dom"/>
</dbReference>
<gene>
    <name evidence="3" type="ORF">BJZ21_001990</name>
</gene>
<dbReference type="RefSeq" id="WP_179663586.1">
    <property type="nucleotide sequence ID" value="NZ_JACCBG010000001.1"/>
</dbReference>
<dbReference type="GO" id="GO:0016779">
    <property type="term" value="F:nucleotidyltransferase activity"/>
    <property type="evidence" value="ECO:0007669"/>
    <property type="project" value="InterPro"/>
</dbReference>
<evidence type="ECO:0000256" key="1">
    <source>
        <dbReference type="SAM" id="MobiDB-lite"/>
    </source>
</evidence>
<dbReference type="InterPro" id="IPR043519">
    <property type="entry name" value="NT_sf"/>
</dbReference>
<organism evidence="3 4">
    <name type="scientific">Nocardioides panaciterrulae</name>
    <dbReference type="NCBI Taxonomy" id="661492"/>
    <lineage>
        <taxon>Bacteria</taxon>
        <taxon>Bacillati</taxon>
        <taxon>Actinomycetota</taxon>
        <taxon>Actinomycetes</taxon>
        <taxon>Propionibacteriales</taxon>
        <taxon>Nocardioidaceae</taxon>
        <taxon>Nocardioides</taxon>
    </lineage>
</organism>
<dbReference type="EMBL" id="JACCBG010000001">
    <property type="protein sequence ID" value="NYD41907.1"/>
    <property type="molecule type" value="Genomic_DNA"/>
</dbReference>
<dbReference type="CDD" id="cd05403">
    <property type="entry name" value="NT_KNTase_like"/>
    <property type="match status" value="1"/>
</dbReference>
<reference evidence="3 4" key="1">
    <citation type="submission" date="2020-07" db="EMBL/GenBank/DDBJ databases">
        <title>Sequencing the genomes of 1000 actinobacteria strains.</title>
        <authorList>
            <person name="Klenk H.-P."/>
        </authorList>
    </citation>
    <scope>NUCLEOTIDE SEQUENCE [LARGE SCALE GENOMIC DNA]</scope>
    <source>
        <strain evidence="3 4">DSM 21350</strain>
    </source>
</reference>
<comment type="caution">
    <text evidence="3">The sequence shown here is derived from an EMBL/GenBank/DDBJ whole genome shotgun (WGS) entry which is preliminary data.</text>
</comment>
<feature type="region of interest" description="Disordered" evidence="1">
    <location>
        <begin position="241"/>
        <end position="264"/>
    </location>
</feature>
<proteinExistence type="predicted"/>
<evidence type="ECO:0000259" key="2">
    <source>
        <dbReference type="Pfam" id="PF01909"/>
    </source>
</evidence>
<keyword evidence="4" id="KW-1185">Reference proteome</keyword>
<evidence type="ECO:0000313" key="4">
    <source>
        <dbReference type="Proteomes" id="UP000535511"/>
    </source>
</evidence>
<dbReference type="Proteomes" id="UP000535511">
    <property type="component" value="Unassembled WGS sequence"/>
</dbReference>
<feature type="domain" description="Polymerase nucleotidyl transferase" evidence="2">
    <location>
        <begin position="8"/>
        <end position="53"/>
    </location>
</feature>
<protein>
    <recommendedName>
        <fullName evidence="2">Polymerase nucleotidyl transferase domain-containing protein</fullName>
    </recommendedName>
</protein>
<dbReference type="AlphaFoldDB" id="A0A7Y9E6H8"/>
<name>A0A7Y9E6H8_9ACTN</name>
<feature type="compositionally biased region" description="Basic and acidic residues" evidence="1">
    <location>
        <begin position="241"/>
        <end position="252"/>
    </location>
</feature>
<dbReference type="SUPFAM" id="SSF81301">
    <property type="entry name" value="Nucleotidyltransferase"/>
    <property type="match status" value="1"/>
</dbReference>
<dbReference type="Pfam" id="PF01909">
    <property type="entry name" value="NTP_transf_2"/>
    <property type="match status" value="1"/>
</dbReference>
<accession>A0A7Y9E6H8</accession>
<evidence type="ECO:0000313" key="3">
    <source>
        <dbReference type="EMBL" id="NYD41907.1"/>
    </source>
</evidence>
<sequence length="264" mass="28791">MNTPPAVEELAGKLRSLGWVTDLFVGGSAATGDYRAGVSDLDLVALTDRPMDRHHRSAIAAIHADLDASAAAGADLGCAYVEISALSEPATRHPTWTHGELVERTVSGIVRAELVRHGFAVLGRQPQSVLPPLSNDDVRRAAQAELSGYWATAARHPWWWLNPSIADLGLTSMARGRHALATGNLITKSAAIDSARAPEWLRADLRARREGRPVRSPRLRTAWLAWRDACRTTAAAHRWRPRSDGYAEREGVDGDTPTRFSRCD</sequence>